<evidence type="ECO:0008006" key="3">
    <source>
        <dbReference type="Google" id="ProtNLM"/>
    </source>
</evidence>
<name>A0ABV8UAD1_9PROT</name>
<protein>
    <recommendedName>
        <fullName evidence="3">PAS domain-containing protein</fullName>
    </recommendedName>
</protein>
<sequence length="151" mass="17043">MTTSTLPFALPQTLDAELDRVKDHWHGLLRGSAEIPFADDLSLEDLPGLKPQLALIEVFERPERFRFCYIGEEMTAVQPKALNGKFLDEVELPFPFEYIRAQSSATVESGKASFYEAPADREHDHPAYQRLMLPLWGDGHVSLLLVAFEGL</sequence>
<dbReference type="Proteomes" id="UP001595776">
    <property type="component" value="Unassembled WGS sequence"/>
</dbReference>
<reference evidence="2" key="1">
    <citation type="journal article" date="2019" name="Int. J. Syst. Evol. Microbiol.">
        <title>The Global Catalogue of Microorganisms (GCM) 10K type strain sequencing project: providing services to taxonomists for standard genome sequencing and annotation.</title>
        <authorList>
            <consortium name="The Broad Institute Genomics Platform"/>
            <consortium name="The Broad Institute Genome Sequencing Center for Infectious Disease"/>
            <person name="Wu L."/>
            <person name="Ma J."/>
        </authorList>
    </citation>
    <scope>NUCLEOTIDE SEQUENCE [LARGE SCALE GENOMIC DNA]</scope>
    <source>
        <strain evidence="2">CGMCC 1.15304</strain>
    </source>
</reference>
<evidence type="ECO:0000313" key="2">
    <source>
        <dbReference type="Proteomes" id="UP001595776"/>
    </source>
</evidence>
<accession>A0ABV8UAD1</accession>
<comment type="caution">
    <text evidence="1">The sequence shown here is derived from an EMBL/GenBank/DDBJ whole genome shotgun (WGS) entry which is preliminary data.</text>
</comment>
<evidence type="ECO:0000313" key="1">
    <source>
        <dbReference type="EMBL" id="MFC4347771.1"/>
    </source>
</evidence>
<gene>
    <name evidence="1" type="ORF">ACFO5Q_07950</name>
</gene>
<dbReference type="RefSeq" id="WP_068152437.1">
    <property type="nucleotide sequence ID" value="NZ_JBHSCR010000005.1"/>
</dbReference>
<keyword evidence="2" id="KW-1185">Reference proteome</keyword>
<organism evidence="1 2">
    <name type="scientific">Kordiimonas lipolytica</name>
    <dbReference type="NCBI Taxonomy" id="1662421"/>
    <lineage>
        <taxon>Bacteria</taxon>
        <taxon>Pseudomonadati</taxon>
        <taxon>Pseudomonadota</taxon>
        <taxon>Alphaproteobacteria</taxon>
        <taxon>Kordiimonadales</taxon>
        <taxon>Kordiimonadaceae</taxon>
        <taxon>Kordiimonas</taxon>
    </lineage>
</organism>
<dbReference type="EMBL" id="JBHSCR010000005">
    <property type="protein sequence ID" value="MFC4347771.1"/>
    <property type="molecule type" value="Genomic_DNA"/>
</dbReference>
<proteinExistence type="predicted"/>